<evidence type="ECO:0000256" key="1">
    <source>
        <dbReference type="PROSITE-ProRule" id="PRU00339"/>
    </source>
</evidence>
<dbReference type="Proteomes" id="UP000199452">
    <property type="component" value="Unassembled WGS sequence"/>
</dbReference>
<accession>A0A1G6IVQ1</accession>
<reference evidence="5 6" key="1">
    <citation type="submission" date="2016-09" db="EMBL/GenBank/DDBJ databases">
        <authorList>
            <person name="Capua I."/>
            <person name="De Benedictis P."/>
            <person name="Joannis T."/>
            <person name="Lombin L.H."/>
            <person name="Cattoli G."/>
        </authorList>
    </citation>
    <scope>NUCLEOTIDE SEQUENCE [LARGE SCALE GENOMIC DNA]</scope>
    <source>
        <strain evidence="5 6">A7P-90m</strain>
    </source>
</reference>
<dbReference type="SUPFAM" id="SSF48452">
    <property type="entry name" value="TPR-like"/>
    <property type="match status" value="2"/>
</dbReference>
<dbReference type="InterPro" id="IPR036457">
    <property type="entry name" value="PPM-type-like_dom_sf"/>
</dbReference>
<protein>
    <submittedName>
        <fullName evidence="5">Serine phosphatase RsbU, regulator of sigma subunit</fullName>
    </submittedName>
</protein>
<dbReference type="OrthoDB" id="9763484at2"/>
<evidence type="ECO:0000313" key="5">
    <source>
        <dbReference type="EMBL" id="SDC10481.1"/>
    </source>
</evidence>
<keyword evidence="2" id="KW-0175">Coiled coil</keyword>
<dbReference type="SMART" id="SM00028">
    <property type="entry name" value="TPR"/>
    <property type="match status" value="6"/>
</dbReference>
<dbReference type="SUPFAM" id="SSF81606">
    <property type="entry name" value="PP2C-like"/>
    <property type="match status" value="1"/>
</dbReference>
<organism evidence="5 6">
    <name type="scientific">Williamwhitmania taraxaci</name>
    <dbReference type="NCBI Taxonomy" id="1640674"/>
    <lineage>
        <taxon>Bacteria</taxon>
        <taxon>Pseudomonadati</taxon>
        <taxon>Bacteroidota</taxon>
        <taxon>Bacteroidia</taxon>
        <taxon>Bacteroidales</taxon>
        <taxon>Williamwhitmaniaceae</taxon>
        <taxon>Williamwhitmania</taxon>
    </lineage>
</organism>
<dbReference type="EMBL" id="FMYP01000017">
    <property type="protein sequence ID" value="SDC10481.1"/>
    <property type="molecule type" value="Genomic_DNA"/>
</dbReference>
<dbReference type="PANTHER" id="PTHR10098">
    <property type="entry name" value="RAPSYN-RELATED"/>
    <property type="match status" value="1"/>
</dbReference>
<feature type="repeat" description="TPR" evidence="1">
    <location>
        <begin position="219"/>
        <end position="252"/>
    </location>
</feature>
<proteinExistence type="predicted"/>
<feature type="repeat" description="TPR" evidence="1">
    <location>
        <begin position="179"/>
        <end position="212"/>
    </location>
</feature>
<keyword evidence="3" id="KW-1133">Transmembrane helix</keyword>
<dbReference type="Pfam" id="PF07228">
    <property type="entry name" value="SpoIIE"/>
    <property type="match status" value="1"/>
</dbReference>
<dbReference type="AlphaFoldDB" id="A0A1G6IVQ1"/>
<dbReference type="InterPro" id="IPR019734">
    <property type="entry name" value="TPR_rpt"/>
</dbReference>
<dbReference type="Pfam" id="PF13181">
    <property type="entry name" value="TPR_8"/>
    <property type="match status" value="1"/>
</dbReference>
<dbReference type="Pfam" id="PF13424">
    <property type="entry name" value="TPR_12"/>
    <property type="match status" value="1"/>
</dbReference>
<keyword evidence="1" id="KW-0802">TPR repeat</keyword>
<keyword evidence="3" id="KW-0812">Transmembrane</keyword>
<keyword evidence="6" id="KW-1185">Reference proteome</keyword>
<dbReference type="STRING" id="1640674.SAMN05216323_101740"/>
<dbReference type="InterPro" id="IPR001932">
    <property type="entry name" value="PPM-type_phosphatase-like_dom"/>
</dbReference>
<gene>
    <name evidence="5" type="ORF">SAMN05216323_101740</name>
</gene>
<name>A0A1G6IVQ1_9BACT</name>
<dbReference type="InterPro" id="IPR011990">
    <property type="entry name" value="TPR-like_helical_dom_sf"/>
</dbReference>
<dbReference type="PANTHER" id="PTHR10098:SF108">
    <property type="entry name" value="TETRATRICOPEPTIDE REPEAT PROTEIN 28"/>
    <property type="match status" value="1"/>
</dbReference>
<feature type="coiled-coil region" evidence="2">
    <location>
        <begin position="443"/>
        <end position="498"/>
    </location>
</feature>
<dbReference type="PROSITE" id="PS50005">
    <property type="entry name" value="TPR"/>
    <property type="match status" value="2"/>
</dbReference>
<evidence type="ECO:0000313" key="6">
    <source>
        <dbReference type="Proteomes" id="UP000199452"/>
    </source>
</evidence>
<evidence type="ECO:0000256" key="2">
    <source>
        <dbReference type="SAM" id="Coils"/>
    </source>
</evidence>
<evidence type="ECO:0000256" key="3">
    <source>
        <dbReference type="SAM" id="Phobius"/>
    </source>
</evidence>
<dbReference type="SMART" id="SM00331">
    <property type="entry name" value="PP2C_SIG"/>
    <property type="match status" value="1"/>
</dbReference>
<feature type="transmembrane region" description="Helical" evidence="3">
    <location>
        <begin position="416"/>
        <end position="437"/>
    </location>
</feature>
<keyword evidence="3" id="KW-0472">Membrane</keyword>
<dbReference type="Gene3D" id="3.60.40.10">
    <property type="entry name" value="PPM-type phosphatase domain"/>
    <property type="match status" value="1"/>
</dbReference>
<evidence type="ECO:0000259" key="4">
    <source>
        <dbReference type="SMART" id="SM00331"/>
    </source>
</evidence>
<sequence>MLFTVRSCCHYPLFFCIIDPQNIVRLMVRLSVLILFSLQILLFGGLTCRAAESVDTVKLRAALKRTDHLISTGAYDLAFQLADSLYAVAKKAGLANTQGLALNRMGVVLRCKGDLSHSLIILNQSLGIADSLHNQDLISNNYNNIGAVNRMLGNYPLALRCYLKSLKIKDELHDLDGMAAVLNNIGIVYLYQEDYDKALDYYGRSQVISQKIKDIPGQAISYINIGEAYQKKGNNSDAIVFYMKGLELSEQIGDRDNQAVISNELGNIYKSKGDCSYAYEFYAKSLLVFEQLKDNYRIAQVLTNLGSCCIELNRKEEGHRLLLRALSLSKAIGSWELIRDVSAELSQYYQKNGNYKQALTYHQGYTAARDSSFSKEKTEQLIRAQMRFDFEKEQHNIEVEQEKRSVIAGEKSRWQLAIRVMLSIIVVVLLALLAVLYRNYRNKQLLFVKLEEHQNEILEKNEELMQQQEEILAQRDEIEHANEVLKERQRQIEQQNERIMSSLEYAKTIQEAILPEDHVFSAIFRDYFILYQPKDVVSGDFYWTYKTNECTLFALADCTGHGVAGGFMSMIGNTLLNQIVVESEITDPALVLEKLNIMVREALKQDADSPHSHSGMDIAIVLYDKLEGTLTFSGAKRPLYMFKGNEFIKIAGDSRSIGGYQLEATRKFTLNKITLDEPTVVYLFSDGFSDQLNEDDRKFGVATLKSLLSEIYRLPMAKQKQRLLMAHQAHKGGREQIDDITMIGFAI</sequence>
<dbReference type="Gene3D" id="1.25.40.10">
    <property type="entry name" value="Tetratricopeptide repeat domain"/>
    <property type="match status" value="2"/>
</dbReference>
<feature type="domain" description="PPM-type phosphatase" evidence="4">
    <location>
        <begin position="516"/>
        <end position="747"/>
    </location>
</feature>